<accession>A0A6L9MJR7</accession>
<feature type="compositionally biased region" description="Basic and acidic residues" evidence="1">
    <location>
        <begin position="42"/>
        <end position="58"/>
    </location>
</feature>
<sequence length="64" mass="6866">MLGDIDMSEKQPKSPGGWDAKINGEGATKDAAGKAMGYEDADAQKREDRVAREKREKPGSGSNE</sequence>
<dbReference type="Proteomes" id="UP000476332">
    <property type="component" value="Unassembled WGS sequence"/>
</dbReference>
<gene>
    <name evidence="2" type="ORF">GTW51_14795</name>
</gene>
<protein>
    <submittedName>
        <fullName evidence="2">Uncharacterized protein</fullName>
    </submittedName>
</protein>
<dbReference type="EMBL" id="JAAAMJ010000012">
    <property type="protein sequence ID" value="NDV87971.1"/>
    <property type="molecule type" value="Genomic_DNA"/>
</dbReference>
<evidence type="ECO:0000313" key="2">
    <source>
        <dbReference type="EMBL" id="NDV87971.1"/>
    </source>
</evidence>
<proteinExistence type="predicted"/>
<evidence type="ECO:0000256" key="1">
    <source>
        <dbReference type="SAM" id="MobiDB-lite"/>
    </source>
</evidence>
<organism evidence="2 3">
    <name type="scientific">Aurantimonas aggregata</name>
    <dbReference type="NCBI Taxonomy" id="2047720"/>
    <lineage>
        <taxon>Bacteria</taxon>
        <taxon>Pseudomonadati</taxon>
        <taxon>Pseudomonadota</taxon>
        <taxon>Alphaproteobacteria</taxon>
        <taxon>Hyphomicrobiales</taxon>
        <taxon>Aurantimonadaceae</taxon>
        <taxon>Aurantimonas</taxon>
    </lineage>
</organism>
<evidence type="ECO:0000313" key="3">
    <source>
        <dbReference type="Proteomes" id="UP000476332"/>
    </source>
</evidence>
<feature type="region of interest" description="Disordered" evidence="1">
    <location>
        <begin position="1"/>
        <end position="64"/>
    </location>
</feature>
<name>A0A6L9MJR7_9HYPH</name>
<comment type="caution">
    <text evidence="2">The sequence shown here is derived from an EMBL/GenBank/DDBJ whole genome shotgun (WGS) entry which is preliminary data.</text>
</comment>
<dbReference type="AlphaFoldDB" id="A0A6L9MJR7"/>
<keyword evidence="3" id="KW-1185">Reference proteome</keyword>
<reference evidence="2 3" key="1">
    <citation type="submission" date="2020-01" db="EMBL/GenBank/DDBJ databases">
        <title>Genomes of bacteria type strains.</title>
        <authorList>
            <person name="Chen J."/>
            <person name="Zhu S."/>
            <person name="Chen J."/>
        </authorList>
    </citation>
    <scope>NUCLEOTIDE SEQUENCE [LARGE SCALE GENOMIC DNA]</scope>
    <source>
        <strain evidence="2 3">KCTC 52919</strain>
    </source>
</reference>